<dbReference type="KEGG" id="bmx:BMS_3268"/>
<dbReference type="FunFam" id="2.40.50.100:FF:000003">
    <property type="entry name" value="Acetyl-CoA carboxylase biotin carboxyl carrier protein"/>
    <property type="match status" value="1"/>
</dbReference>
<evidence type="ECO:0000313" key="4">
    <source>
        <dbReference type="Proteomes" id="UP000008963"/>
    </source>
</evidence>
<keyword evidence="4" id="KW-1185">Reference proteome</keyword>
<dbReference type="InterPro" id="IPR011053">
    <property type="entry name" value="Single_hybrid_motif"/>
</dbReference>
<evidence type="ECO:0000256" key="1">
    <source>
        <dbReference type="ARBA" id="ARBA00023267"/>
    </source>
</evidence>
<accession>E1X0J0</accession>
<dbReference type="OrthoDB" id="9812676at2"/>
<dbReference type="HOGENOM" id="CLU_1568570_0_0_7"/>
<keyword evidence="1" id="KW-0092">Biotin</keyword>
<dbReference type="STRING" id="862908.BMS_3268"/>
<name>E1X0J0_HALMS</name>
<dbReference type="PATRIC" id="fig|862908.3.peg.3122"/>
<dbReference type="EMBL" id="FQ312005">
    <property type="protein sequence ID" value="CBW28016.1"/>
    <property type="molecule type" value="Genomic_DNA"/>
</dbReference>
<dbReference type="AlphaFoldDB" id="E1X0J0"/>
<evidence type="ECO:0000313" key="3">
    <source>
        <dbReference type="EMBL" id="CBW28016.1"/>
    </source>
</evidence>
<dbReference type="Proteomes" id="UP000008963">
    <property type="component" value="Chromosome"/>
</dbReference>
<dbReference type="RefSeq" id="WP_014245786.1">
    <property type="nucleotide sequence ID" value="NC_016620.1"/>
</dbReference>
<proteinExistence type="predicted"/>
<protein>
    <submittedName>
        <fullName evidence="3">Biotin-requiring protein</fullName>
    </submittedName>
</protein>
<dbReference type="PANTHER" id="PTHR45266:SF3">
    <property type="entry name" value="OXALOACETATE DECARBOXYLASE ALPHA CHAIN"/>
    <property type="match status" value="1"/>
</dbReference>
<dbReference type="PROSITE" id="PS50968">
    <property type="entry name" value="BIOTINYL_LIPOYL"/>
    <property type="match status" value="1"/>
</dbReference>
<gene>
    <name evidence="3" type="ordered locus">BMS_3268</name>
</gene>
<dbReference type="InterPro" id="IPR000089">
    <property type="entry name" value="Biotin_lipoyl"/>
</dbReference>
<sequence length="170" mass="19201">MRTYLIDEEKSEVIVDLTRTKVHSSELVEFDFSTIEDNELKDQKTIFVRQLCGQYFVSEDNKRWSKVSRQDLPSRMLNVNRVFDVYRGYKPSGLSGGNEGELLTQMPGKIVKILPQVGDTVEAGQTLIILEAMKMENEIKCGVNGVVKTIHVSEGDALEQGVLMMEIEAN</sequence>
<dbReference type="Pfam" id="PF00364">
    <property type="entry name" value="Biotin_lipoyl"/>
    <property type="match status" value="1"/>
</dbReference>
<feature type="domain" description="Lipoyl-binding" evidence="2">
    <location>
        <begin position="89"/>
        <end position="168"/>
    </location>
</feature>
<dbReference type="CDD" id="cd06850">
    <property type="entry name" value="biotinyl_domain"/>
    <property type="match status" value="1"/>
</dbReference>
<reference evidence="4" key="1">
    <citation type="journal article" date="2013" name="ISME J.">
        <title>A small predatory core genome in the divergent marine Bacteriovorax marinus SJ and the terrestrial Bdellovibrio bacteriovorus.</title>
        <authorList>
            <person name="Crossman L.C."/>
            <person name="Chen H."/>
            <person name="Cerdeno-Tarraga A.M."/>
            <person name="Brooks K."/>
            <person name="Quail M.A."/>
            <person name="Pineiro S.A."/>
            <person name="Hobley L."/>
            <person name="Sockett R.E."/>
            <person name="Bentley S.D."/>
            <person name="Parkhill J."/>
            <person name="Williams H.N."/>
            <person name="Stine O.C."/>
        </authorList>
    </citation>
    <scope>NUCLEOTIDE SEQUENCE [LARGE SCALE GENOMIC DNA]</scope>
    <source>
        <strain evidence="4">ATCC BAA-682 / DSM 15412 / SJ</strain>
    </source>
</reference>
<organism evidence="3 4">
    <name type="scientific">Halobacteriovorax marinus (strain ATCC BAA-682 / DSM 15412 / SJ)</name>
    <name type="common">Bacteriovorax marinus</name>
    <dbReference type="NCBI Taxonomy" id="862908"/>
    <lineage>
        <taxon>Bacteria</taxon>
        <taxon>Pseudomonadati</taxon>
        <taxon>Bdellovibrionota</taxon>
        <taxon>Bacteriovoracia</taxon>
        <taxon>Bacteriovoracales</taxon>
        <taxon>Halobacteriovoraceae</taxon>
        <taxon>Halobacteriovorax</taxon>
    </lineage>
</organism>
<dbReference type="eggNOG" id="COG4770">
    <property type="taxonomic scope" value="Bacteria"/>
</dbReference>
<evidence type="ECO:0000259" key="2">
    <source>
        <dbReference type="PROSITE" id="PS50968"/>
    </source>
</evidence>
<dbReference type="PANTHER" id="PTHR45266">
    <property type="entry name" value="OXALOACETATE DECARBOXYLASE ALPHA CHAIN"/>
    <property type="match status" value="1"/>
</dbReference>
<dbReference type="InterPro" id="IPR050709">
    <property type="entry name" value="Biotin_Carboxyl_Carrier/Decarb"/>
</dbReference>
<dbReference type="Gene3D" id="2.40.50.100">
    <property type="match status" value="1"/>
</dbReference>
<dbReference type="SUPFAM" id="SSF51230">
    <property type="entry name" value="Single hybrid motif"/>
    <property type="match status" value="1"/>
</dbReference>